<evidence type="ECO:0000313" key="8">
    <source>
        <dbReference type="EMBL" id="OGC32558.1"/>
    </source>
</evidence>
<evidence type="ECO:0000259" key="7">
    <source>
        <dbReference type="Pfam" id="PF02823"/>
    </source>
</evidence>
<evidence type="ECO:0000256" key="5">
    <source>
        <dbReference type="ARBA" id="ARBA00023136"/>
    </source>
</evidence>
<evidence type="ECO:0000256" key="4">
    <source>
        <dbReference type="ARBA" id="ARBA00023065"/>
    </source>
</evidence>
<dbReference type="Gene3D" id="2.60.15.10">
    <property type="entry name" value="F0F1 ATP synthase delta/epsilon subunit, N-terminal"/>
    <property type="match status" value="1"/>
</dbReference>
<dbReference type="InterPro" id="IPR020546">
    <property type="entry name" value="ATP_synth_F1_dsu/esu_N"/>
</dbReference>
<dbReference type="GO" id="GO:0045259">
    <property type="term" value="C:proton-transporting ATP synthase complex"/>
    <property type="evidence" value="ECO:0007669"/>
    <property type="project" value="UniProtKB-KW"/>
</dbReference>
<evidence type="ECO:0000256" key="2">
    <source>
        <dbReference type="ARBA" id="ARBA00005712"/>
    </source>
</evidence>
<keyword evidence="6" id="KW-0066">ATP synthesis</keyword>
<evidence type="ECO:0000313" key="9">
    <source>
        <dbReference type="Proteomes" id="UP000178951"/>
    </source>
</evidence>
<gene>
    <name evidence="8" type="ORF">A2311_04405</name>
</gene>
<comment type="subcellular location">
    <subcellularLocation>
        <location evidence="1">Endomembrane system</location>
        <topology evidence="1">Peripheral membrane protein</topology>
    </subcellularLocation>
</comment>
<organism evidence="8 9">
    <name type="scientific">candidate division WOR-1 bacterium RIFOXYB2_FULL_48_7</name>
    <dbReference type="NCBI Taxonomy" id="1802583"/>
    <lineage>
        <taxon>Bacteria</taxon>
        <taxon>Bacillati</taxon>
        <taxon>Saganbacteria</taxon>
    </lineage>
</organism>
<reference evidence="8 9" key="1">
    <citation type="journal article" date="2016" name="Nat. Commun.">
        <title>Thousands of microbial genomes shed light on interconnected biogeochemical processes in an aquifer system.</title>
        <authorList>
            <person name="Anantharaman K."/>
            <person name="Brown C.T."/>
            <person name="Hug L.A."/>
            <person name="Sharon I."/>
            <person name="Castelle C.J."/>
            <person name="Probst A.J."/>
            <person name="Thomas B.C."/>
            <person name="Singh A."/>
            <person name="Wilkins M.J."/>
            <person name="Karaoz U."/>
            <person name="Brodie E.L."/>
            <person name="Williams K.H."/>
            <person name="Hubbard S.S."/>
            <person name="Banfield J.F."/>
        </authorList>
    </citation>
    <scope>NUCLEOTIDE SEQUENCE [LARGE SCALE GENOMIC DNA]</scope>
</reference>
<comment type="caution">
    <text evidence="8">The sequence shown here is derived from an EMBL/GenBank/DDBJ whole genome shotgun (WGS) entry which is preliminary data.</text>
</comment>
<dbReference type="GO" id="GO:0046933">
    <property type="term" value="F:proton-transporting ATP synthase activity, rotational mechanism"/>
    <property type="evidence" value="ECO:0007669"/>
    <property type="project" value="InterPro"/>
</dbReference>
<dbReference type="GO" id="GO:0012505">
    <property type="term" value="C:endomembrane system"/>
    <property type="evidence" value="ECO:0007669"/>
    <property type="project" value="UniProtKB-SubCell"/>
</dbReference>
<proteinExistence type="inferred from homology"/>
<sequence>MMKLEIINPEKRLFSGEVLSLRVTAGDGELGVLPHHARLATVLAKGKIEYRLPDGANVQLDCQGGFLFVNDNSVKILYAV</sequence>
<dbReference type="Proteomes" id="UP000178951">
    <property type="component" value="Unassembled WGS sequence"/>
</dbReference>
<dbReference type="InterPro" id="IPR001469">
    <property type="entry name" value="ATP_synth_F1_dsu/esu"/>
</dbReference>
<feature type="domain" description="ATP synthase F1 complex delta/epsilon subunit N-terminal" evidence="7">
    <location>
        <begin position="2"/>
        <end position="77"/>
    </location>
</feature>
<evidence type="ECO:0000256" key="6">
    <source>
        <dbReference type="ARBA" id="ARBA00023196"/>
    </source>
</evidence>
<dbReference type="STRING" id="1802583.A2311_04405"/>
<comment type="similarity">
    <text evidence="2">Belongs to the ATPase epsilon chain family.</text>
</comment>
<dbReference type="InterPro" id="IPR036771">
    <property type="entry name" value="ATPsynth_dsu/esu_N"/>
</dbReference>
<accession>A0A1F4TIL0</accession>
<dbReference type="Pfam" id="PF02823">
    <property type="entry name" value="ATP-synt_DE_N"/>
    <property type="match status" value="1"/>
</dbReference>
<dbReference type="EMBL" id="MEUF01000076">
    <property type="protein sequence ID" value="OGC32558.1"/>
    <property type="molecule type" value="Genomic_DNA"/>
</dbReference>
<dbReference type="SUPFAM" id="SSF51344">
    <property type="entry name" value="Epsilon subunit of F1F0-ATP synthase N-terminal domain"/>
    <property type="match status" value="1"/>
</dbReference>
<protein>
    <recommendedName>
        <fullName evidence="7">ATP synthase F1 complex delta/epsilon subunit N-terminal domain-containing protein</fullName>
    </recommendedName>
</protein>
<keyword evidence="3" id="KW-0813">Transport</keyword>
<keyword evidence="6" id="KW-0139">CF(1)</keyword>
<dbReference type="CDD" id="cd12152">
    <property type="entry name" value="F1-ATPase_delta"/>
    <property type="match status" value="1"/>
</dbReference>
<evidence type="ECO:0000256" key="1">
    <source>
        <dbReference type="ARBA" id="ARBA00004184"/>
    </source>
</evidence>
<name>A0A1F4TIL0_UNCSA</name>
<dbReference type="AlphaFoldDB" id="A0A1F4TIL0"/>
<keyword evidence="4" id="KW-0406">Ion transport</keyword>
<keyword evidence="5" id="KW-0472">Membrane</keyword>
<evidence type="ECO:0000256" key="3">
    <source>
        <dbReference type="ARBA" id="ARBA00022448"/>
    </source>
</evidence>